<dbReference type="AlphaFoldDB" id="A0A1K2I042"/>
<dbReference type="GO" id="GO:0046872">
    <property type="term" value="F:metal ion binding"/>
    <property type="evidence" value="ECO:0007669"/>
    <property type="project" value="UniProtKB-KW"/>
</dbReference>
<dbReference type="NCBIfam" id="TIGR03413">
    <property type="entry name" value="GSH_gloB"/>
    <property type="match status" value="1"/>
</dbReference>
<proteinExistence type="inferred from homology"/>
<evidence type="ECO:0000259" key="8">
    <source>
        <dbReference type="SMART" id="SM00849"/>
    </source>
</evidence>
<dbReference type="STRING" id="665118.SAMN02983003_2915"/>
<dbReference type="InterPro" id="IPR001279">
    <property type="entry name" value="Metallo-B-lactamas"/>
</dbReference>
<feature type="binding site" evidence="7">
    <location>
        <position position="171"/>
    </location>
    <ligand>
        <name>Zn(2+)</name>
        <dbReference type="ChEBI" id="CHEBI:29105"/>
        <label>2</label>
    </ligand>
</feature>
<comment type="catalytic activity">
    <reaction evidence="1 7">
        <text>an S-(2-hydroxyacyl)glutathione + H2O = a 2-hydroxy carboxylate + glutathione + H(+)</text>
        <dbReference type="Rhea" id="RHEA:21864"/>
        <dbReference type="ChEBI" id="CHEBI:15377"/>
        <dbReference type="ChEBI" id="CHEBI:15378"/>
        <dbReference type="ChEBI" id="CHEBI:57925"/>
        <dbReference type="ChEBI" id="CHEBI:58896"/>
        <dbReference type="ChEBI" id="CHEBI:71261"/>
        <dbReference type="EC" id="3.1.2.6"/>
    </reaction>
</comment>
<feature type="binding site" evidence="7">
    <location>
        <position position="60"/>
    </location>
    <ligand>
        <name>Zn(2+)</name>
        <dbReference type="ChEBI" id="CHEBI:29105"/>
        <label>2</label>
    </ligand>
</feature>
<evidence type="ECO:0000256" key="3">
    <source>
        <dbReference type="ARBA" id="ARBA00006759"/>
    </source>
</evidence>
<comment type="pathway">
    <text evidence="2 7">Secondary metabolite metabolism; methylglyoxal degradation; (R)-lactate from methylglyoxal: step 2/2.</text>
</comment>
<dbReference type="InterPro" id="IPR050110">
    <property type="entry name" value="Glyoxalase_II_hydrolase"/>
</dbReference>
<protein>
    <recommendedName>
        <fullName evidence="7">Hydroxyacylglutathione hydrolase</fullName>
        <ecNumber evidence="7">3.1.2.6</ecNumber>
    </recommendedName>
    <alternativeName>
        <fullName evidence="7">Glyoxalase II</fullName>
        <shortName evidence="7">Glx II</shortName>
    </alternativeName>
</protein>
<evidence type="ECO:0000256" key="7">
    <source>
        <dbReference type="HAMAP-Rule" id="MF_01374"/>
    </source>
</evidence>
<dbReference type="RefSeq" id="WP_072344370.1">
    <property type="nucleotide sequence ID" value="NZ_FPKU01000002.1"/>
</dbReference>
<feature type="binding site" evidence="7">
    <location>
        <position position="133"/>
    </location>
    <ligand>
        <name>Zn(2+)</name>
        <dbReference type="ChEBI" id="CHEBI:29105"/>
        <label>1</label>
    </ligand>
</feature>
<reference evidence="9 10" key="1">
    <citation type="submission" date="2016-11" db="EMBL/GenBank/DDBJ databases">
        <authorList>
            <person name="Jaros S."/>
            <person name="Januszkiewicz K."/>
            <person name="Wedrychowicz H."/>
        </authorList>
    </citation>
    <scope>NUCLEOTIDE SEQUENCE [LARGE SCALE GENOMIC DNA]</scope>
    <source>
        <strain evidence="9 10">ATCC 23634</strain>
    </source>
</reference>
<keyword evidence="5 7" id="KW-0378">Hydrolase</keyword>
<feature type="binding site" evidence="7">
    <location>
        <position position="56"/>
    </location>
    <ligand>
        <name>Zn(2+)</name>
        <dbReference type="ChEBI" id="CHEBI:29105"/>
        <label>1</label>
    </ligand>
</feature>
<sequence length="257" mass="28263">MSLLIDIFMCRTDNYGYLVHDTETRRTAAIDAPDAKAIKAALERRGWSLSDIFITHHHVDHVEGIPVLDREFSVRVTGPKAEATKILGLDVLVEPGDRVSLGATTFQIIGTPGHTLGHIAYYDAAGGHLFSADALFSMGVGRMFEGKPGPMWEGLETLRELPDETLIYCGHEYTEANAAFAQHVDPNNPALRIRAAEVKRMRANNEFTIPVSMAMEKATNPFLRADLPQMAKAMNLPQGTSAAQVFAALRKAKDDFK</sequence>
<evidence type="ECO:0000256" key="6">
    <source>
        <dbReference type="ARBA" id="ARBA00022833"/>
    </source>
</evidence>
<keyword evidence="6 7" id="KW-0862">Zinc</keyword>
<dbReference type="Pfam" id="PF00753">
    <property type="entry name" value="Lactamase_B"/>
    <property type="match status" value="1"/>
</dbReference>
<feature type="binding site" evidence="7">
    <location>
        <position position="133"/>
    </location>
    <ligand>
        <name>Zn(2+)</name>
        <dbReference type="ChEBI" id="CHEBI:29105"/>
        <label>2</label>
    </ligand>
</feature>
<dbReference type="HAMAP" id="MF_01374">
    <property type="entry name" value="Glyoxalase_2"/>
    <property type="match status" value="1"/>
</dbReference>
<dbReference type="PANTHER" id="PTHR43705:SF1">
    <property type="entry name" value="HYDROXYACYLGLUTATHIONE HYDROLASE GLOB"/>
    <property type="match status" value="1"/>
</dbReference>
<dbReference type="EC" id="3.1.2.6" evidence="7"/>
<dbReference type="PANTHER" id="PTHR43705">
    <property type="entry name" value="HYDROXYACYLGLUTATHIONE HYDROLASE"/>
    <property type="match status" value="1"/>
</dbReference>
<dbReference type="InterPro" id="IPR017782">
    <property type="entry name" value="Hydroxyacylglutathione_Hdrlase"/>
</dbReference>
<comment type="cofactor">
    <cofactor evidence="7">
        <name>Zn(2+)</name>
        <dbReference type="ChEBI" id="CHEBI:29105"/>
    </cofactor>
    <text evidence="7">Binds 2 Zn(2+) ions per subunit.</text>
</comment>
<dbReference type="SUPFAM" id="SSF56281">
    <property type="entry name" value="Metallo-hydrolase/oxidoreductase"/>
    <property type="match status" value="1"/>
</dbReference>
<gene>
    <name evidence="7" type="primary">gloB</name>
    <name evidence="9" type="ORF">SAMN02983003_2915</name>
</gene>
<feature type="binding site" evidence="7">
    <location>
        <position position="61"/>
    </location>
    <ligand>
        <name>Zn(2+)</name>
        <dbReference type="ChEBI" id="CHEBI:29105"/>
        <label>2</label>
    </ligand>
</feature>
<dbReference type="InterPro" id="IPR035680">
    <property type="entry name" value="Clx_II_MBL"/>
</dbReference>
<dbReference type="GO" id="GO:0019243">
    <property type="term" value="P:methylglyoxal catabolic process to D-lactate via S-lactoyl-glutathione"/>
    <property type="evidence" value="ECO:0007669"/>
    <property type="project" value="UniProtKB-UniRule"/>
</dbReference>
<dbReference type="CDD" id="cd07723">
    <property type="entry name" value="hydroxyacylglutathione_hydrolase_MBL-fold"/>
    <property type="match status" value="1"/>
</dbReference>
<evidence type="ECO:0000313" key="10">
    <source>
        <dbReference type="Proteomes" id="UP000183447"/>
    </source>
</evidence>
<dbReference type="InterPro" id="IPR032282">
    <property type="entry name" value="HAGH_C"/>
</dbReference>
<comment type="subunit">
    <text evidence="7">Monomer.</text>
</comment>
<feature type="binding site" evidence="7">
    <location>
        <position position="114"/>
    </location>
    <ligand>
        <name>Zn(2+)</name>
        <dbReference type="ChEBI" id="CHEBI:29105"/>
        <label>1</label>
    </ligand>
</feature>
<dbReference type="EMBL" id="FPKU01000002">
    <property type="protein sequence ID" value="SFZ85746.1"/>
    <property type="molecule type" value="Genomic_DNA"/>
</dbReference>
<dbReference type="GO" id="GO:0004416">
    <property type="term" value="F:hydroxyacylglutathione hydrolase activity"/>
    <property type="evidence" value="ECO:0007669"/>
    <property type="project" value="UniProtKB-UniRule"/>
</dbReference>
<dbReference type="InterPro" id="IPR036866">
    <property type="entry name" value="RibonucZ/Hydroxyglut_hydro"/>
</dbReference>
<organism evidence="9 10">
    <name type="scientific">Devosia enhydra</name>
    <dbReference type="NCBI Taxonomy" id="665118"/>
    <lineage>
        <taxon>Bacteria</taxon>
        <taxon>Pseudomonadati</taxon>
        <taxon>Pseudomonadota</taxon>
        <taxon>Alphaproteobacteria</taxon>
        <taxon>Hyphomicrobiales</taxon>
        <taxon>Devosiaceae</taxon>
        <taxon>Devosia</taxon>
    </lineage>
</organism>
<dbReference type="OrthoDB" id="9802248at2"/>
<comment type="function">
    <text evidence="7">Thiolesterase that catalyzes the hydrolysis of S-D-lactoyl-glutathione to form glutathione and D-lactic acid.</text>
</comment>
<keyword evidence="10" id="KW-1185">Reference proteome</keyword>
<dbReference type="Pfam" id="PF16123">
    <property type="entry name" value="HAGH_C"/>
    <property type="match status" value="1"/>
</dbReference>
<comment type="similarity">
    <text evidence="3 7">Belongs to the metallo-beta-lactamase superfamily. Glyoxalase II family.</text>
</comment>
<dbReference type="Gene3D" id="3.60.15.10">
    <property type="entry name" value="Ribonuclease Z/Hydroxyacylglutathione hydrolase-like"/>
    <property type="match status" value="1"/>
</dbReference>
<evidence type="ECO:0000256" key="1">
    <source>
        <dbReference type="ARBA" id="ARBA00001623"/>
    </source>
</evidence>
<evidence type="ECO:0000313" key="9">
    <source>
        <dbReference type="EMBL" id="SFZ85746.1"/>
    </source>
</evidence>
<evidence type="ECO:0000256" key="4">
    <source>
        <dbReference type="ARBA" id="ARBA00022723"/>
    </source>
</evidence>
<name>A0A1K2I042_9HYPH</name>
<dbReference type="PIRSF" id="PIRSF005457">
    <property type="entry name" value="Glx"/>
    <property type="match status" value="1"/>
</dbReference>
<evidence type="ECO:0000256" key="2">
    <source>
        <dbReference type="ARBA" id="ARBA00004963"/>
    </source>
</evidence>
<feature type="domain" description="Metallo-beta-lactamase" evidence="8">
    <location>
        <begin position="13"/>
        <end position="171"/>
    </location>
</feature>
<dbReference type="Proteomes" id="UP000183447">
    <property type="component" value="Unassembled WGS sequence"/>
</dbReference>
<evidence type="ECO:0000256" key="5">
    <source>
        <dbReference type="ARBA" id="ARBA00022801"/>
    </source>
</evidence>
<accession>A0A1K2I042</accession>
<dbReference type="UniPathway" id="UPA00619">
    <property type="reaction ID" value="UER00676"/>
</dbReference>
<dbReference type="SMART" id="SM00849">
    <property type="entry name" value="Lactamase_B"/>
    <property type="match status" value="1"/>
</dbReference>
<keyword evidence="4 7" id="KW-0479">Metal-binding</keyword>
<feature type="binding site" evidence="7">
    <location>
        <position position="58"/>
    </location>
    <ligand>
        <name>Zn(2+)</name>
        <dbReference type="ChEBI" id="CHEBI:29105"/>
        <label>1</label>
    </ligand>
</feature>